<dbReference type="HOGENOM" id="CLU_1307566_0_0_1"/>
<evidence type="ECO:0000256" key="1">
    <source>
        <dbReference type="SAM" id="MobiDB-lite"/>
    </source>
</evidence>
<dbReference type="EnsemblMetazoa" id="CapteT200644">
    <property type="protein sequence ID" value="CapteP200644"/>
    <property type="gene ID" value="CapteG200644"/>
</dbReference>
<dbReference type="EMBL" id="KB305082">
    <property type="protein sequence ID" value="ELU01401.1"/>
    <property type="molecule type" value="Genomic_DNA"/>
</dbReference>
<evidence type="ECO:0000313" key="3">
    <source>
        <dbReference type="EnsemblMetazoa" id="CapteP200644"/>
    </source>
</evidence>
<proteinExistence type="predicted"/>
<dbReference type="EMBL" id="AMQN01025608">
    <property type="status" value="NOT_ANNOTATED_CDS"/>
    <property type="molecule type" value="Genomic_DNA"/>
</dbReference>
<dbReference type="AlphaFoldDB" id="R7U5N3"/>
<evidence type="ECO:0000313" key="4">
    <source>
        <dbReference type="Proteomes" id="UP000014760"/>
    </source>
</evidence>
<gene>
    <name evidence="2" type="ORF">CAPTEDRAFT_200644</name>
</gene>
<reference evidence="3" key="3">
    <citation type="submission" date="2015-06" db="UniProtKB">
        <authorList>
            <consortium name="EnsemblMetazoa"/>
        </authorList>
    </citation>
    <scope>IDENTIFICATION</scope>
</reference>
<reference evidence="4" key="1">
    <citation type="submission" date="2012-12" db="EMBL/GenBank/DDBJ databases">
        <authorList>
            <person name="Hellsten U."/>
            <person name="Grimwood J."/>
            <person name="Chapman J.A."/>
            <person name="Shapiro H."/>
            <person name="Aerts A."/>
            <person name="Otillar R.P."/>
            <person name="Terry A.Y."/>
            <person name="Boore J.L."/>
            <person name="Simakov O."/>
            <person name="Marletaz F."/>
            <person name="Cho S.-J."/>
            <person name="Edsinger-Gonzales E."/>
            <person name="Havlak P."/>
            <person name="Kuo D.-H."/>
            <person name="Larsson T."/>
            <person name="Lv J."/>
            <person name="Arendt D."/>
            <person name="Savage R."/>
            <person name="Osoegawa K."/>
            <person name="de Jong P."/>
            <person name="Lindberg D.R."/>
            <person name="Seaver E.C."/>
            <person name="Weisblat D.A."/>
            <person name="Putnam N.H."/>
            <person name="Grigoriev I.V."/>
            <person name="Rokhsar D.S."/>
        </authorList>
    </citation>
    <scope>NUCLEOTIDE SEQUENCE</scope>
    <source>
        <strain evidence="4">I ESC-2004</strain>
    </source>
</reference>
<organism evidence="2">
    <name type="scientific">Capitella teleta</name>
    <name type="common">Polychaete worm</name>
    <dbReference type="NCBI Taxonomy" id="283909"/>
    <lineage>
        <taxon>Eukaryota</taxon>
        <taxon>Metazoa</taxon>
        <taxon>Spiralia</taxon>
        <taxon>Lophotrochozoa</taxon>
        <taxon>Annelida</taxon>
        <taxon>Polychaeta</taxon>
        <taxon>Sedentaria</taxon>
        <taxon>Scolecida</taxon>
        <taxon>Capitellidae</taxon>
        <taxon>Capitella</taxon>
    </lineage>
</organism>
<keyword evidence="4" id="KW-1185">Reference proteome</keyword>
<reference evidence="2 4" key="2">
    <citation type="journal article" date="2013" name="Nature">
        <title>Insights into bilaterian evolution from three spiralian genomes.</title>
        <authorList>
            <person name="Simakov O."/>
            <person name="Marletaz F."/>
            <person name="Cho S.J."/>
            <person name="Edsinger-Gonzales E."/>
            <person name="Havlak P."/>
            <person name="Hellsten U."/>
            <person name="Kuo D.H."/>
            <person name="Larsson T."/>
            <person name="Lv J."/>
            <person name="Arendt D."/>
            <person name="Savage R."/>
            <person name="Osoegawa K."/>
            <person name="de Jong P."/>
            <person name="Grimwood J."/>
            <person name="Chapman J.A."/>
            <person name="Shapiro H."/>
            <person name="Aerts A."/>
            <person name="Otillar R.P."/>
            <person name="Terry A.Y."/>
            <person name="Boore J.L."/>
            <person name="Grigoriev I.V."/>
            <person name="Lindberg D.R."/>
            <person name="Seaver E.C."/>
            <person name="Weisblat D.A."/>
            <person name="Putnam N.H."/>
            <person name="Rokhsar D.S."/>
        </authorList>
    </citation>
    <scope>NUCLEOTIDE SEQUENCE</scope>
    <source>
        <strain evidence="2 4">I ESC-2004</strain>
    </source>
</reference>
<evidence type="ECO:0000313" key="2">
    <source>
        <dbReference type="EMBL" id="ELU01401.1"/>
    </source>
</evidence>
<feature type="non-terminal residue" evidence="2">
    <location>
        <position position="211"/>
    </location>
</feature>
<feature type="compositionally biased region" description="Basic residues" evidence="1">
    <location>
        <begin position="118"/>
        <end position="128"/>
    </location>
</feature>
<accession>R7U5N3</accession>
<name>R7U5N3_CAPTE</name>
<protein>
    <submittedName>
        <fullName evidence="2 3">Uncharacterized protein</fullName>
    </submittedName>
</protein>
<sequence>MLCSTVDICGQSVSSAVYTQLATNQPLVLKSDGFYDVNSSNFVNVGHKIRNQRFEIPPDGKYTMFAALGGRLNATEMYPNQGNERNKLCVEDETLKVLEDEVRRSECHVDGCDDNTSKKKPKPRKRLNPKTCGAPRSTTRTSSYQYSELCVNLHTSSVFWAIQVILKQLVNCLLTKLLLFQRISKLRWHEMMSLFPCNPSRGASAHMQNFK</sequence>
<feature type="region of interest" description="Disordered" evidence="1">
    <location>
        <begin position="109"/>
        <end position="138"/>
    </location>
</feature>
<dbReference type="Proteomes" id="UP000014760">
    <property type="component" value="Unassembled WGS sequence"/>
</dbReference>